<sequence>MGLFYDILSSINNPELEGDVSSLETLTKTVQDLANNNGIDPSTTQTMISTVGNYLRSTLKDQRSTVGNQQLENLITQASGSNNLDGLLGSLGGLAGGTASTALIQSLIPESVQQQMVNSIAQKTGLNAEMIRGLIPVLIPVVLGLLKMGTPKTSSLPGNNPILNSFLDGDKDGDVDLGDAFKFASRFIK</sequence>
<evidence type="ECO:0000313" key="2">
    <source>
        <dbReference type="Proteomes" id="UP000239001"/>
    </source>
</evidence>
<gene>
    <name evidence="1" type="ORF">C7H19_09955</name>
</gene>
<evidence type="ECO:0000313" key="1">
    <source>
        <dbReference type="EMBL" id="PSF37482.1"/>
    </source>
</evidence>
<dbReference type="RefSeq" id="WP_106456723.1">
    <property type="nucleotide sequence ID" value="NZ_PXOH01000008.1"/>
</dbReference>
<dbReference type="EMBL" id="PXOH01000008">
    <property type="protein sequence ID" value="PSF37482.1"/>
    <property type="molecule type" value="Genomic_DNA"/>
</dbReference>
<proteinExistence type="predicted"/>
<dbReference type="OrthoDB" id="530933at2"/>
<dbReference type="Pfam" id="PF06078">
    <property type="entry name" value="DUF937"/>
    <property type="match status" value="1"/>
</dbReference>
<accession>A0A2T1LYK0</accession>
<dbReference type="InterPro" id="IPR009282">
    <property type="entry name" value="DUF937"/>
</dbReference>
<reference evidence="1 2" key="2">
    <citation type="submission" date="2018-03" db="EMBL/GenBank/DDBJ databases">
        <authorList>
            <person name="Keele B.F."/>
        </authorList>
    </citation>
    <scope>NUCLEOTIDE SEQUENCE [LARGE SCALE GENOMIC DNA]</scope>
    <source>
        <strain evidence="1 2">CCALA 016</strain>
    </source>
</reference>
<protein>
    <submittedName>
        <fullName evidence="1">DUF937 domain-containing protein</fullName>
    </submittedName>
</protein>
<comment type="caution">
    <text evidence="1">The sequence shown here is derived from an EMBL/GenBank/DDBJ whole genome shotgun (WGS) entry which is preliminary data.</text>
</comment>
<keyword evidence="2" id="KW-1185">Reference proteome</keyword>
<name>A0A2T1LYK0_9CHRO</name>
<dbReference type="Proteomes" id="UP000239001">
    <property type="component" value="Unassembled WGS sequence"/>
</dbReference>
<reference evidence="1 2" key="1">
    <citation type="submission" date="2018-03" db="EMBL/GenBank/DDBJ databases">
        <title>The ancient ancestry and fast evolution of plastids.</title>
        <authorList>
            <person name="Moore K.R."/>
            <person name="Magnabosco C."/>
            <person name="Momper L."/>
            <person name="Gold D.A."/>
            <person name="Bosak T."/>
            <person name="Fournier G.P."/>
        </authorList>
    </citation>
    <scope>NUCLEOTIDE SEQUENCE [LARGE SCALE GENOMIC DNA]</scope>
    <source>
        <strain evidence="1 2">CCALA 016</strain>
    </source>
</reference>
<dbReference type="AlphaFoldDB" id="A0A2T1LYK0"/>
<organism evidence="1 2">
    <name type="scientific">Aphanothece hegewaldii CCALA 016</name>
    <dbReference type="NCBI Taxonomy" id="2107694"/>
    <lineage>
        <taxon>Bacteria</taxon>
        <taxon>Bacillati</taxon>
        <taxon>Cyanobacteriota</taxon>
        <taxon>Cyanophyceae</taxon>
        <taxon>Oscillatoriophycideae</taxon>
        <taxon>Chroococcales</taxon>
        <taxon>Aphanothecaceae</taxon>
        <taxon>Aphanothece</taxon>
    </lineage>
</organism>